<dbReference type="Proteomes" id="UP001143674">
    <property type="component" value="Unassembled WGS sequence"/>
</dbReference>
<dbReference type="CDD" id="cd00657">
    <property type="entry name" value="Ferritin_like"/>
    <property type="match status" value="1"/>
</dbReference>
<dbReference type="SUPFAM" id="SSF47240">
    <property type="entry name" value="Ferritin-like"/>
    <property type="match status" value="1"/>
</dbReference>
<accession>A0AAE3NFM9</accession>
<dbReference type="RefSeq" id="WP_003272392.1">
    <property type="nucleotide sequence ID" value="NZ_CDLS01000001.1"/>
</dbReference>
<gene>
    <name evidence="1" type="ORF">LBW55_07245</name>
</gene>
<dbReference type="InterPro" id="IPR009078">
    <property type="entry name" value="Ferritin-like_SF"/>
</dbReference>
<reference evidence="1" key="1">
    <citation type="submission" date="2021-09" db="EMBL/GenBank/DDBJ databases">
        <title>Genomic analysis of Ralstonia spp.</title>
        <authorList>
            <person name="Aburjaile F."/>
            <person name="Ariute J.C."/>
            <person name="Pais A.K.L."/>
            <person name="Albuquerque G.M.R."/>
            <person name="Silva A.M.F."/>
            <person name="Brenig B."/>
            <person name="Azevedo V."/>
            <person name="Matiuzzi M."/>
            <person name="Ramos R."/>
            <person name="Goes-Neto A."/>
            <person name="Soares S."/>
            <person name="Iseppon A.M.B."/>
            <person name="Souza E."/>
            <person name="Gama M."/>
        </authorList>
    </citation>
    <scope>NUCLEOTIDE SEQUENCE</scope>
    <source>
        <strain evidence="1">B4</strain>
    </source>
</reference>
<evidence type="ECO:0000313" key="1">
    <source>
        <dbReference type="EMBL" id="MDB0521410.1"/>
    </source>
</evidence>
<sequence length="205" mass="21826">MDTTKDVERFDARFDADTPRIDVRRRVLLRAPGLMALGSLAAVSLGQSMPAWAQAQSGSVKDDINILNVALGLEYQAIAAYQVGAESGLLQKPVLDTAVKFQGHHKAHAQVLAGTVSKMGGTPVMAKKTAEYNFPVSQLKTQADVLRFAAGLEKGATSAYLGVMPNFYTRDLTKAAASILGDEAMHWAILLSVLGEDPVPVAFVG</sequence>
<comment type="caution">
    <text evidence="1">The sequence shown here is derived from an EMBL/GenBank/DDBJ whole genome shotgun (WGS) entry which is preliminary data.</text>
</comment>
<dbReference type="Gene3D" id="1.20.1260.10">
    <property type="match status" value="1"/>
</dbReference>
<proteinExistence type="predicted"/>
<dbReference type="GeneID" id="61361768"/>
<dbReference type="Pfam" id="PF13668">
    <property type="entry name" value="Ferritin_2"/>
    <property type="match status" value="1"/>
</dbReference>
<dbReference type="EMBL" id="JAIVEX010000003">
    <property type="protein sequence ID" value="MDB0521410.1"/>
    <property type="molecule type" value="Genomic_DNA"/>
</dbReference>
<dbReference type="InterPro" id="IPR012347">
    <property type="entry name" value="Ferritin-like"/>
</dbReference>
<protein>
    <submittedName>
        <fullName evidence="1">Ferritin-like domain-containing protein</fullName>
    </submittedName>
</protein>
<name>A0AAE3NFM9_RALSL</name>
<organism evidence="1 2">
    <name type="scientific">Ralstonia solanacearum</name>
    <name type="common">Pseudomonas solanacearum</name>
    <dbReference type="NCBI Taxonomy" id="305"/>
    <lineage>
        <taxon>Bacteria</taxon>
        <taxon>Pseudomonadati</taxon>
        <taxon>Pseudomonadota</taxon>
        <taxon>Betaproteobacteria</taxon>
        <taxon>Burkholderiales</taxon>
        <taxon>Burkholderiaceae</taxon>
        <taxon>Ralstonia</taxon>
        <taxon>Ralstonia solanacearum species complex</taxon>
    </lineage>
</organism>
<evidence type="ECO:0000313" key="2">
    <source>
        <dbReference type="Proteomes" id="UP001143674"/>
    </source>
</evidence>
<dbReference type="AlphaFoldDB" id="A0AAE3NFM9"/>